<dbReference type="InterPro" id="IPR008584">
    <property type="entry name" value="CXXC_Zn-binding_euk"/>
</dbReference>
<dbReference type="InterPro" id="IPR043472">
    <property type="entry name" value="Macro_dom-like"/>
</dbReference>
<comment type="caution">
    <text evidence="4">The sequence shown here is derived from an EMBL/GenBank/DDBJ whole genome shotgun (WGS) entry which is preliminary data.</text>
</comment>
<evidence type="ECO:0000313" key="5">
    <source>
        <dbReference type="Proteomes" id="UP001057455"/>
    </source>
</evidence>
<organism evidence="4 5">
    <name type="scientific">Babesia ovis</name>
    <dbReference type="NCBI Taxonomy" id="5869"/>
    <lineage>
        <taxon>Eukaryota</taxon>
        <taxon>Sar</taxon>
        <taxon>Alveolata</taxon>
        <taxon>Apicomplexa</taxon>
        <taxon>Aconoidasida</taxon>
        <taxon>Piroplasmida</taxon>
        <taxon>Babesiidae</taxon>
        <taxon>Babesia</taxon>
    </lineage>
</organism>
<keyword evidence="5" id="KW-1185">Reference proteome</keyword>
<evidence type="ECO:0000313" key="4">
    <source>
        <dbReference type="EMBL" id="GFE53839.1"/>
    </source>
</evidence>
<dbReference type="PANTHER" id="PTHR12857">
    <property type="entry name" value="CXXC MOTIF CONTAINING ZINC BINDING PROTEIN"/>
    <property type="match status" value="1"/>
</dbReference>
<evidence type="ECO:0000256" key="3">
    <source>
        <dbReference type="ARBA" id="ARBA00022833"/>
    </source>
</evidence>
<dbReference type="SUPFAM" id="SSF52949">
    <property type="entry name" value="Macro domain-like"/>
    <property type="match status" value="1"/>
</dbReference>
<dbReference type="InterPro" id="IPR036865">
    <property type="entry name" value="CRAL-TRIO_dom_sf"/>
</dbReference>
<accession>A0A9W5T997</accession>
<evidence type="ECO:0000256" key="2">
    <source>
        <dbReference type="ARBA" id="ARBA00022723"/>
    </source>
</evidence>
<dbReference type="Gene3D" id="3.40.220.10">
    <property type="entry name" value="Leucine Aminopeptidase, subunit E, domain 1"/>
    <property type="match status" value="1"/>
</dbReference>
<gene>
    <name evidence="4" type="ORF">BaOVIS_012430</name>
</gene>
<dbReference type="EMBL" id="BLIY01000008">
    <property type="protein sequence ID" value="GFE53839.1"/>
    <property type="molecule type" value="Genomic_DNA"/>
</dbReference>
<sequence>MTEQTVADIAETVCWVVGEIGQLIDPDFDDYVQREPIQAIKRVQQEQMEPWTSCERWKRAEIAASDTQPKFNVNKEVNSKLFIGTCDILELEVGAIAVFLDELSPYVSRMAKRIQIQSGKPMPYAEFDKLRCGDVMMQRSYNIGSEHVVYTIAPRYSSKYPDASANIVNMCVREVFKAVIDAGVDTVGFSVKMGREYTYPDGDFSTAILRSIRRWLEVPAVANKITRVFVFGVDADVYSIIRRFFPRDKVEEKLSGELLETGNEYGEIVKEERNIRISAGFTNDTEVTGGSTSAKEKPQMNVVLANYGDNCRVGSDRQLSAKDYDFDYYYRLSLSLMQLPVYREMDDSGFAMLLGRDIAQRPVIAIDASKMPSTASNTHMVAYILRIMQPVLQNKYAMVLLNMDYSIMAGSNVCTVATQLFQVLGDRRLRNLGVVYVHRSGWATRGLLYVMMAFLPDSVGESVVYIDSDQLENVAELRIPEKHLWTFALKDSVGYETRDFVTISDEQLVECENSRNVVHASISFKETSRRGTVTIKTIKGVTQNAITESNKFTCIGAFDCRGIDITKWYPRGGYEVVCDSGTVITDVEFDSTGAWVGFDEKAGTSVSVMELDYELRTL</sequence>
<dbReference type="OrthoDB" id="365077at2759"/>
<evidence type="ECO:0000256" key="1">
    <source>
        <dbReference type="ARBA" id="ARBA00007818"/>
    </source>
</evidence>
<dbReference type="AlphaFoldDB" id="A0A9W5T997"/>
<dbReference type="SUPFAM" id="SSF141678">
    <property type="entry name" value="MAL13P1.257-like"/>
    <property type="match status" value="1"/>
</dbReference>
<dbReference type="PANTHER" id="PTHR12857:SF0">
    <property type="entry name" value="CXXC MOTIF CONTAINING ZINC BINDING PROTEIN"/>
    <property type="match status" value="1"/>
</dbReference>
<dbReference type="Pfam" id="PF05907">
    <property type="entry name" value="CXXC_Zn-b_euk"/>
    <property type="match status" value="1"/>
</dbReference>
<reference evidence="4" key="1">
    <citation type="submission" date="2019-12" db="EMBL/GenBank/DDBJ databases">
        <title>Genome sequence of Babesia ovis.</title>
        <authorList>
            <person name="Yamagishi J."/>
            <person name="Sevinc F."/>
            <person name="Xuan X."/>
        </authorList>
    </citation>
    <scope>NUCLEOTIDE SEQUENCE</scope>
    <source>
        <strain evidence="4">Selcuk</strain>
    </source>
</reference>
<dbReference type="Gene3D" id="3.40.525.10">
    <property type="entry name" value="CRAL-TRIO lipid binding domain"/>
    <property type="match status" value="1"/>
</dbReference>
<comment type="similarity">
    <text evidence="1">Belongs to the UPF0587 family.</text>
</comment>
<dbReference type="GO" id="GO:0008270">
    <property type="term" value="F:zinc ion binding"/>
    <property type="evidence" value="ECO:0007669"/>
    <property type="project" value="TreeGrafter"/>
</dbReference>
<dbReference type="Proteomes" id="UP001057455">
    <property type="component" value="Unassembled WGS sequence"/>
</dbReference>
<protein>
    <submittedName>
        <fullName evidence="4">GDAP2 homolog, putative</fullName>
    </submittedName>
</protein>
<proteinExistence type="inferred from homology"/>
<dbReference type="SUPFAM" id="SSF52087">
    <property type="entry name" value="CRAL/TRIO domain"/>
    <property type="match status" value="1"/>
</dbReference>
<keyword evidence="3" id="KW-0862">Zinc</keyword>
<name>A0A9W5T997_BABOV</name>
<keyword evidence="2" id="KW-0479">Metal-binding</keyword>